<keyword evidence="3" id="KW-0964">Secreted</keyword>
<keyword evidence="9" id="KW-0325">Glycoprotein</keyword>
<proteinExistence type="inferred from homology"/>
<name>A0A8C4YYF4_GADMO</name>
<evidence type="ECO:0000313" key="15">
    <source>
        <dbReference type="Proteomes" id="UP000694546"/>
    </source>
</evidence>
<dbReference type="InterPro" id="IPR003591">
    <property type="entry name" value="Leu-rich_rpt_typical-subtyp"/>
</dbReference>
<evidence type="ECO:0000256" key="5">
    <source>
        <dbReference type="ARBA" id="ARBA00022614"/>
    </source>
</evidence>
<dbReference type="PROSITE" id="PS51450">
    <property type="entry name" value="LRR"/>
    <property type="match status" value="2"/>
</dbReference>
<dbReference type="PIRSF" id="PIRSF002490">
    <property type="entry name" value="SLRP_I"/>
    <property type="match status" value="1"/>
</dbReference>
<dbReference type="Ensembl" id="ENSGMOT00000003122.2">
    <property type="protein sequence ID" value="ENSGMOP00000003025.2"/>
    <property type="gene ID" value="ENSGMOG00000002875.2"/>
</dbReference>
<dbReference type="InterPro" id="IPR001611">
    <property type="entry name" value="Leu-rich_rpt"/>
</dbReference>
<evidence type="ECO:0000256" key="10">
    <source>
        <dbReference type="PIRNR" id="PIRNR002490"/>
    </source>
</evidence>
<evidence type="ECO:0000256" key="4">
    <source>
        <dbReference type="ARBA" id="ARBA00022530"/>
    </source>
</evidence>
<feature type="compositionally biased region" description="Acidic residues" evidence="12">
    <location>
        <begin position="41"/>
        <end position="75"/>
    </location>
</feature>
<dbReference type="Pfam" id="PF13855">
    <property type="entry name" value="LRR_8"/>
    <property type="match status" value="3"/>
</dbReference>
<evidence type="ECO:0000259" key="13">
    <source>
        <dbReference type="SMART" id="SM00013"/>
    </source>
</evidence>
<feature type="region of interest" description="Disordered" evidence="12">
    <location>
        <begin position="39"/>
        <end position="75"/>
    </location>
</feature>
<comment type="similarity">
    <text evidence="2 10">Belongs to the small leucine-rich proteoglycan (SLRP) family. SLRP class I subfamily.</text>
</comment>
<reference evidence="14" key="2">
    <citation type="submission" date="2025-09" db="UniProtKB">
        <authorList>
            <consortium name="Ensembl"/>
        </authorList>
    </citation>
    <scope>IDENTIFICATION</scope>
</reference>
<feature type="disulfide bond" evidence="11">
    <location>
        <begin position="76"/>
        <end position="82"/>
    </location>
</feature>
<dbReference type="GO" id="GO:0005615">
    <property type="term" value="C:extracellular space"/>
    <property type="evidence" value="ECO:0007669"/>
    <property type="project" value="TreeGrafter"/>
</dbReference>
<dbReference type="InterPro" id="IPR000372">
    <property type="entry name" value="LRRNT"/>
</dbReference>
<feature type="domain" description="LRRNT" evidence="13">
    <location>
        <begin position="75"/>
        <end position="107"/>
    </location>
</feature>
<keyword evidence="8 11" id="KW-1015">Disulfide bond</keyword>
<evidence type="ECO:0000256" key="9">
    <source>
        <dbReference type="ARBA" id="ARBA00023180"/>
    </source>
</evidence>
<feature type="chain" id="PRO_5045014587" description="Asporin" evidence="10">
    <location>
        <begin position="20"/>
        <end position="383"/>
    </location>
</feature>
<dbReference type="SMART" id="SM00369">
    <property type="entry name" value="LRR_TYP"/>
    <property type="match status" value="7"/>
</dbReference>
<organism evidence="14 15">
    <name type="scientific">Gadus morhua</name>
    <name type="common">Atlantic cod</name>
    <dbReference type="NCBI Taxonomy" id="8049"/>
    <lineage>
        <taxon>Eukaryota</taxon>
        <taxon>Metazoa</taxon>
        <taxon>Chordata</taxon>
        <taxon>Craniata</taxon>
        <taxon>Vertebrata</taxon>
        <taxon>Euteleostomi</taxon>
        <taxon>Actinopterygii</taxon>
        <taxon>Neopterygii</taxon>
        <taxon>Teleostei</taxon>
        <taxon>Neoteleostei</taxon>
        <taxon>Acanthomorphata</taxon>
        <taxon>Zeiogadaria</taxon>
        <taxon>Gadariae</taxon>
        <taxon>Gadiformes</taxon>
        <taxon>Gadoidei</taxon>
        <taxon>Gadidae</taxon>
        <taxon>Gadus</taxon>
    </lineage>
</organism>
<evidence type="ECO:0000256" key="2">
    <source>
        <dbReference type="ARBA" id="ARBA00009811"/>
    </source>
</evidence>
<keyword evidence="6 10" id="KW-0732">Signal</keyword>
<dbReference type="Gene3D" id="3.80.10.10">
    <property type="entry name" value="Ribonuclease Inhibitor"/>
    <property type="match status" value="1"/>
</dbReference>
<keyword evidence="4 10" id="KW-0272">Extracellular matrix</keyword>
<keyword evidence="7" id="KW-0677">Repeat</keyword>
<evidence type="ECO:0000313" key="14">
    <source>
        <dbReference type="Ensembl" id="ENSGMOP00000003025.2"/>
    </source>
</evidence>
<evidence type="ECO:0000256" key="6">
    <source>
        <dbReference type="ARBA" id="ARBA00022729"/>
    </source>
</evidence>
<evidence type="ECO:0000256" key="12">
    <source>
        <dbReference type="SAM" id="MobiDB-lite"/>
    </source>
</evidence>
<feature type="disulfide bond" evidence="11">
    <location>
        <begin position="334"/>
        <end position="367"/>
    </location>
</feature>
<evidence type="ECO:0000256" key="7">
    <source>
        <dbReference type="ARBA" id="ARBA00022737"/>
    </source>
</evidence>
<dbReference type="InterPro" id="IPR016352">
    <property type="entry name" value="SLRP_I_decor/aspor/byglycan"/>
</dbReference>
<feature type="signal peptide" evidence="10">
    <location>
        <begin position="1"/>
        <end position="19"/>
    </location>
</feature>
<evidence type="ECO:0000256" key="3">
    <source>
        <dbReference type="ARBA" id="ARBA00022525"/>
    </source>
</evidence>
<dbReference type="GeneTree" id="ENSGT00940000157444"/>
<dbReference type="OMA" id="INDFCPT"/>
<protein>
    <recommendedName>
        <fullName evidence="10">Asporin</fullName>
    </recommendedName>
</protein>
<evidence type="ECO:0000256" key="8">
    <source>
        <dbReference type="ARBA" id="ARBA00023157"/>
    </source>
</evidence>
<dbReference type="InterPro" id="IPR032675">
    <property type="entry name" value="LRR_dom_sf"/>
</dbReference>
<feature type="disulfide bond" evidence="11">
    <location>
        <begin position="80"/>
        <end position="89"/>
    </location>
</feature>
<keyword evidence="15" id="KW-1185">Reference proteome</keyword>
<sequence>INSTMKLFLLLCLLALGNAKPYQPINVQEFLRNYDMMMADAGDDNDNDIDDEDEESKEEEEGEEESEEEEEEVEDCPAGCQCWPRVVQCSDQGLIAIPGKIPEDTVMIDLQNNDITDVGENAFKGIHKLYALFLINNKITKIHPKAFKNMDHLKLLYLSYNLLTEIPANLPRNILELRFHGNRINTIQKEAFKGLRNLNVLEMSANPLANSGIALGAFDGMSSLYIGMAEAKLTAVPKDLPASITELSLDYNKISKVEIEDFIRYGELQKLGLSFNQIKSVENGSLALIPKIREICLDNNKLKKVPAELGSLRNLQVVYLHANKISSVGVNDFCPVSLGSKKKKYTGISLFANPFKYWNVQPAAFRCVSGGRVVQLGNFRRRK</sequence>
<comment type="subcellular location">
    <subcellularLocation>
        <location evidence="1 10">Secreted</location>
        <location evidence="1 10">Extracellular space</location>
        <location evidence="1 10">Extracellular matrix</location>
    </subcellularLocation>
</comment>
<reference evidence="14" key="1">
    <citation type="submission" date="2025-08" db="UniProtKB">
        <authorList>
            <consortium name="Ensembl"/>
        </authorList>
    </citation>
    <scope>IDENTIFICATION</scope>
</reference>
<dbReference type="SMART" id="SM00013">
    <property type="entry name" value="LRRNT"/>
    <property type="match status" value="1"/>
</dbReference>
<evidence type="ECO:0000256" key="11">
    <source>
        <dbReference type="PIRSR" id="PIRSR002490-1"/>
    </source>
</evidence>
<evidence type="ECO:0000256" key="1">
    <source>
        <dbReference type="ARBA" id="ARBA00004498"/>
    </source>
</evidence>
<accession>A0A8C4YYF4</accession>
<dbReference type="SUPFAM" id="SSF52058">
    <property type="entry name" value="L domain-like"/>
    <property type="match status" value="1"/>
</dbReference>
<gene>
    <name evidence="14" type="primary">ASPN</name>
</gene>
<dbReference type="PANTHER" id="PTHR45712:SF2">
    <property type="entry name" value="ASPORIN"/>
    <property type="match status" value="1"/>
</dbReference>
<dbReference type="InterPro" id="IPR050333">
    <property type="entry name" value="SLRP"/>
</dbReference>
<dbReference type="PANTHER" id="PTHR45712">
    <property type="entry name" value="AGAP008170-PA"/>
    <property type="match status" value="1"/>
</dbReference>
<keyword evidence="5" id="KW-0433">Leucine-rich repeat</keyword>
<dbReference type="Proteomes" id="UP000694546">
    <property type="component" value="Chromosome 13"/>
</dbReference>
<dbReference type="Pfam" id="PF01462">
    <property type="entry name" value="LRRNT"/>
    <property type="match status" value="1"/>
</dbReference>
<dbReference type="AlphaFoldDB" id="A0A8C4YYF4"/>